<keyword evidence="2" id="KW-1185">Reference proteome</keyword>
<dbReference type="RefSeq" id="WP_216456195.1">
    <property type="nucleotide sequence ID" value="NZ_JAHLQL010000001.1"/>
</dbReference>
<evidence type="ECO:0008006" key="3">
    <source>
        <dbReference type="Google" id="ProtNLM"/>
    </source>
</evidence>
<protein>
    <recommendedName>
        <fullName evidence="3">Non-canonical purine NTP pyrophosphatase</fullName>
    </recommendedName>
</protein>
<reference evidence="1 2" key="1">
    <citation type="submission" date="2021-06" db="EMBL/GenBank/DDBJ databases">
        <authorList>
            <person name="Sun Q."/>
            <person name="Li D."/>
        </authorList>
    </citation>
    <scope>NUCLEOTIDE SEQUENCE [LARGE SCALE GENOMIC DNA]</scope>
    <source>
        <strain evidence="1 2">MSJ-4</strain>
    </source>
</reference>
<proteinExistence type="predicted"/>
<evidence type="ECO:0000313" key="1">
    <source>
        <dbReference type="EMBL" id="MBU5591178.1"/>
    </source>
</evidence>
<name>A0ABS6EY71_9CLOT</name>
<dbReference type="EMBL" id="JAHLQL010000001">
    <property type="protein sequence ID" value="MBU5591178.1"/>
    <property type="molecule type" value="Genomic_DNA"/>
</dbReference>
<dbReference type="InterPro" id="IPR002637">
    <property type="entry name" value="RdgB/HAM1"/>
</dbReference>
<gene>
    <name evidence="1" type="ORF">KQI89_05320</name>
</gene>
<organism evidence="1 2">
    <name type="scientific">Clostridium simiarum</name>
    <dbReference type="NCBI Taxonomy" id="2841506"/>
    <lineage>
        <taxon>Bacteria</taxon>
        <taxon>Bacillati</taxon>
        <taxon>Bacillota</taxon>
        <taxon>Clostridia</taxon>
        <taxon>Eubacteriales</taxon>
        <taxon>Clostridiaceae</taxon>
        <taxon>Clostridium</taxon>
    </lineage>
</organism>
<dbReference type="CDD" id="cd00985">
    <property type="entry name" value="Maf_Ham1"/>
    <property type="match status" value="1"/>
</dbReference>
<accession>A0ABS6EY71</accession>
<dbReference type="Pfam" id="PF01725">
    <property type="entry name" value="Ham1p_like"/>
    <property type="match status" value="1"/>
</dbReference>
<comment type="caution">
    <text evidence="1">The sequence shown here is derived from an EMBL/GenBank/DDBJ whole genome shotgun (WGS) entry which is preliminary data.</text>
</comment>
<evidence type="ECO:0000313" key="2">
    <source>
        <dbReference type="Proteomes" id="UP000736583"/>
    </source>
</evidence>
<sequence>MKILCGTTNPAKLEFMRDMLCGLDIEIIGLNDMKLTIDPIDENGNNPMDNAKIKALAYYKAAKIPVFSCDSGLYIDGLENENQPGVYVRRVKGKVLNDEEMIEYYTGVASKLGGKAKGKYKNAICLVIDEKNIFEYDGDDIASGSFLIASKAHNKRNIGFPLDSISLDIETGKYCMDMECHEKQKDENRMKKAYRAFFSSAILK</sequence>
<dbReference type="Proteomes" id="UP000736583">
    <property type="component" value="Unassembled WGS sequence"/>
</dbReference>